<feature type="signal peptide" evidence="1">
    <location>
        <begin position="1"/>
        <end position="24"/>
    </location>
</feature>
<evidence type="ECO:0000313" key="3">
    <source>
        <dbReference type="Proteomes" id="UP000799777"/>
    </source>
</evidence>
<dbReference type="Proteomes" id="UP000799777">
    <property type="component" value="Unassembled WGS sequence"/>
</dbReference>
<reference evidence="2" key="1">
    <citation type="journal article" date="2020" name="Stud. Mycol.">
        <title>101 Dothideomycetes genomes: a test case for predicting lifestyles and emergence of pathogens.</title>
        <authorList>
            <person name="Haridas S."/>
            <person name="Albert R."/>
            <person name="Binder M."/>
            <person name="Bloem J."/>
            <person name="Labutti K."/>
            <person name="Salamov A."/>
            <person name="Andreopoulos B."/>
            <person name="Baker S."/>
            <person name="Barry K."/>
            <person name="Bills G."/>
            <person name="Bluhm B."/>
            <person name="Cannon C."/>
            <person name="Castanera R."/>
            <person name="Culley D."/>
            <person name="Daum C."/>
            <person name="Ezra D."/>
            <person name="Gonzalez J."/>
            <person name="Henrissat B."/>
            <person name="Kuo A."/>
            <person name="Liang C."/>
            <person name="Lipzen A."/>
            <person name="Lutzoni F."/>
            <person name="Magnuson J."/>
            <person name="Mondo S."/>
            <person name="Nolan M."/>
            <person name="Ohm R."/>
            <person name="Pangilinan J."/>
            <person name="Park H.-J."/>
            <person name="Ramirez L."/>
            <person name="Alfaro M."/>
            <person name="Sun H."/>
            <person name="Tritt A."/>
            <person name="Yoshinaga Y."/>
            <person name="Zwiers L.-H."/>
            <person name="Turgeon B."/>
            <person name="Goodwin S."/>
            <person name="Spatafora J."/>
            <person name="Crous P."/>
            <person name="Grigoriev I."/>
        </authorList>
    </citation>
    <scope>NUCLEOTIDE SEQUENCE</scope>
    <source>
        <strain evidence="2">CBS 110217</strain>
    </source>
</reference>
<accession>A0A9P4GU88</accession>
<evidence type="ECO:0000313" key="2">
    <source>
        <dbReference type="EMBL" id="KAF2022823.1"/>
    </source>
</evidence>
<comment type="caution">
    <text evidence="2">The sequence shown here is derived from an EMBL/GenBank/DDBJ whole genome shotgun (WGS) entry which is preliminary data.</text>
</comment>
<feature type="chain" id="PRO_5040280040" evidence="1">
    <location>
        <begin position="25"/>
        <end position="131"/>
    </location>
</feature>
<feature type="non-terminal residue" evidence="2">
    <location>
        <position position="1"/>
    </location>
</feature>
<organism evidence="2 3">
    <name type="scientific">Setomelanomma holmii</name>
    <dbReference type="NCBI Taxonomy" id="210430"/>
    <lineage>
        <taxon>Eukaryota</taxon>
        <taxon>Fungi</taxon>
        <taxon>Dikarya</taxon>
        <taxon>Ascomycota</taxon>
        <taxon>Pezizomycotina</taxon>
        <taxon>Dothideomycetes</taxon>
        <taxon>Pleosporomycetidae</taxon>
        <taxon>Pleosporales</taxon>
        <taxon>Pleosporineae</taxon>
        <taxon>Phaeosphaeriaceae</taxon>
        <taxon>Setomelanomma</taxon>
    </lineage>
</organism>
<dbReference type="EMBL" id="ML978431">
    <property type="protein sequence ID" value="KAF2022823.1"/>
    <property type="molecule type" value="Genomic_DNA"/>
</dbReference>
<dbReference type="OrthoDB" id="5237031at2759"/>
<dbReference type="AlphaFoldDB" id="A0A9P4GU88"/>
<evidence type="ECO:0000256" key="1">
    <source>
        <dbReference type="SAM" id="SignalP"/>
    </source>
</evidence>
<keyword evidence="3" id="KW-1185">Reference proteome</keyword>
<name>A0A9P4GU88_9PLEO</name>
<protein>
    <submittedName>
        <fullName evidence="2">Uncharacterized protein</fullName>
    </submittedName>
</protein>
<sequence>NCTHTFVFDGVHLLILRFQAGSQADIPTCHVDCWIIPTKFTQGTASIRYAFYRLLSDAFHGAVGRQNVNTGMTFLTWRRYFDWYNGKPYWSDGNTTVRDVPGCNRVFHSAERRWAWDDDNDEHLGWDTNAF</sequence>
<keyword evidence="1" id="KW-0732">Signal</keyword>
<proteinExistence type="predicted"/>
<gene>
    <name evidence="2" type="ORF">EK21DRAFT_82274</name>
</gene>